<feature type="compositionally biased region" description="Basic and acidic residues" evidence="1">
    <location>
        <begin position="1"/>
        <end position="27"/>
    </location>
</feature>
<evidence type="ECO:0000256" key="1">
    <source>
        <dbReference type="SAM" id="MobiDB-lite"/>
    </source>
</evidence>
<reference evidence="2" key="1">
    <citation type="journal article" date="2022" name="bioRxiv">
        <title>Sequencing and chromosome-scale assembly of the giantPleurodeles waltlgenome.</title>
        <authorList>
            <person name="Brown T."/>
            <person name="Elewa A."/>
            <person name="Iarovenko S."/>
            <person name="Subramanian E."/>
            <person name="Araus A.J."/>
            <person name="Petzold A."/>
            <person name="Susuki M."/>
            <person name="Suzuki K.-i.T."/>
            <person name="Hayashi T."/>
            <person name="Toyoda A."/>
            <person name="Oliveira C."/>
            <person name="Osipova E."/>
            <person name="Leigh N.D."/>
            <person name="Simon A."/>
            <person name="Yun M.H."/>
        </authorList>
    </citation>
    <scope>NUCLEOTIDE SEQUENCE</scope>
    <source>
        <strain evidence="2">20211129_DDA</strain>
        <tissue evidence="2">Liver</tissue>
    </source>
</reference>
<accession>A0AAV7SZU9</accession>
<name>A0AAV7SZU9_PLEWA</name>
<dbReference type="Proteomes" id="UP001066276">
    <property type="component" value="Chromosome 4_1"/>
</dbReference>
<organism evidence="2 3">
    <name type="scientific">Pleurodeles waltl</name>
    <name type="common">Iberian ribbed newt</name>
    <dbReference type="NCBI Taxonomy" id="8319"/>
    <lineage>
        <taxon>Eukaryota</taxon>
        <taxon>Metazoa</taxon>
        <taxon>Chordata</taxon>
        <taxon>Craniata</taxon>
        <taxon>Vertebrata</taxon>
        <taxon>Euteleostomi</taxon>
        <taxon>Amphibia</taxon>
        <taxon>Batrachia</taxon>
        <taxon>Caudata</taxon>
        <taxon>Salamandroidea</taxon>
        <taxon>Salamandridae</taxon>
        <taxon>Pleurodelinae</taxon>
        <taxon>Pleurodeles</taxon>
    </lineage>
</organism>
<gene>
    <name evidence="2" type="ORF">NDU88_001584</name>
</gene>
<comment type="caution">
    <text evidence="2">The sequence shown here is derived from an EMBL/GenBank/DDBJ whole genome shotgun (WGS) entry which is preliminary data.</text>
</comment>
<evidence type="ECO:0000313" key="3">
    <source>
        <dbReference type="Proteomes" id="UP001066276"/>
    </source>
</evidence>
<dbReference type="EMBL" id="JANPWB010000007">
    <property type="protein sequence ID" value="KAJ1169693.1"/>
    <property type="molecule type" value="Genomic_DNA"/>
</dbReference>
<sequence>METRTDASSVEREDRNSNIGTRAREEGDQATSADLQEQEKGGKRSGANGTRTGEGVIRQHSDPDELEDNAIVWSDIDWFALPEMLLHSATVQKDCDLGGEC</sequence>
<protein>
    <submittedName>
        <fullName evidence="2">Uncharacterized protein</fullName>
    </submittedName>
</protein>
<proteinExistence type="predicted"/>
<feature type="region of interest" description="Disordered" evidence="1">
    <location>
        <begin position="1"/>
        <end position="66"/>
    </location>
</feature>
<evidence type="ECO:0000313" key="2">
    <source>
        <dbReference type="EMBL" id="KAJ1169693.1"/>
    </source>
</evidence>
<dbReference type="AlphaFoldDB" id="A0AAV7SZU9"/>
<keyword evidence="3" id="KW-1185">Reference proteome</keyword>